<evidence type="ECO:0000259" key="3">
    <source>
        <dbReference type="PROSITE" id="PS51186"/>
    </source>
</evidence>
<reference evidence="4" key="1">
    <citation type="submission" date="2022-12" db="EMBL/GenBank/DDBJ databases">
        <title>Genome sequence of HCMS5-2.</title>
        <authorList>
            <person name="Woo H."/>
        </authorList>
    </citation>
    <scope>NUCLEOTIDE SEQUENCE</scope>
    <source>
        <strain evidence="4">HCMS5-2</strain>
    </source>
</reference>
<dbReference type="InterPro" id="IPR050680">
    <property type="entry name" value="YpeA/RimI_acetyltransf"/>
</dbReference>
<evidence type="ECO:0000256" key="1">
    <source>
        <dbReference type="ARBA" id="ARBA00022679"/>
    </source>
</evidence>
<dbReference type="EMBL" id="JAPWGM010000003">
    <property type="protein sequence ID" value="MCZ4244209.1"/>
    <property type="molecule type" value="Genomic_DNA"/>
</dbReference>
<dbReference type="RefSeq" id="WP_269427282.1">
    <property type="nucleotide sequence ID" value="NZ_JAPWGM010000003.1"/>
</dbReference>
<feature type="domain" description="N-acetyltransferase" evidence="3">
    <location>
        <begin position="1"/>
        <end position="186"/>
    </location>
</feature>
<protein>
    <submittedName>
        <fullName evidence="4">GNAT family N-acetyltransferase</fullName>
    </submittedName>
</protein>
<accession>A0ABT4L8G0</accession>
<keyword evidence="2" id="KW-0012">Acyltransferase</keyword>
<dbReference type="PANTHER" id="PTHR43420">
    <property type="entry name" value="ACETYLTRANSFERASE"/>
    <property type="match status" value="1"/>
</dbReference>
<comment type="caution">
    <text evidence="4">The sequence shown here is derived from an EMBL/GenBank/DDBJ whole genome shotgun (WGS) entry which is preliminary data.</text>
</comment>
<dbReference type="SUPFAM" id="SSF55729">
    <property type="entry name" value="Acyl-CoA N-acyltransferases (Nat)"/>
    <property type="match status" value="1"/>
</dbReference>
<dbReference type="InterPro" id="IPR000182">
    <property type="entry name" value="GNAT_dom"/>
</dbReference>
<proteinExistence type="predicted"/>
<dbReference type="InterPro" id="IPR016181">
    <property type="entry name" value="Acyl_CoA_acyltransferase"/>
</dbReference>
<name>A0ABT4L8G0_9SPHI</name>
<evidence type="ECO:0000313" key="5">
    <source>
        <dbReference type="Proteomes" id="UP001144347"/>
    </source>
</evidence>
<dbReference type="Pfam" id="PF00583">
    <property type="entry name" value="Acetyltransf_1"/>
    <property type="match status" value="1"/>
</dbReference>
<dbReference type="CDD" id="cd04301">
    <property type="entry name" value="NAT_SF"/>
    <property type="match status" value="1"/>
</dbReference>
<sequence>MIRKANPDDRKIVALLIVQAMGDLAFKFANSNNIHDAIALFEYFFSQQGNQYSYENTLVFENDGQVVGSINAYDGAKLLELRAPFLQYLIKNCGLKDFNPEPETEAGEFYLDTISVSENMQGKGIGKLLIKAGIEWSAKLGHKKAALLVDKGNEGALRLYLKMGFEIENERQFIGGQYYHMIYNNQEPV</sequence>
<keyword evidence="5" id="KW-1185">Reference proteome</keyword>
<dbReference type="PROSITE" id="PS51186">
    <property type="entry name" value="GNAT"/>
    <property type="match status" value="1"/>
</dbReference>
<keyword evidence="1" id="KW-0808">Transferase</keyword>
<evidence type="ECO:0000256" key="2">
    <source>
        <dbReference type="ARBA" id="ARBA00023315"/>
    </source>
</evidence>
<dbReference type="Gene3D" id="3.40.630.30">
    <property type="match status" value="1"/>
</dbReference>
<dbReference type="Proteomes" id="UP001144347">
    <property type="component" value="Unassembled WGS sequence"/>
</dbReference>
<organism evidence="4 5">
    <name type="scientific">Pedobacter punctiformis</name>
    <dbReference type="NCBI Taxonomy" id="3004097"/>
    <lineage>
        <taxon>Bacteria</taxon>
        <taxon>Pseudomonadati</taxon>
        <taxon>Bacteroidota</taxon>
        <taxon>Sphingobacteriia</taxon>
        <taxon>Sphingobacteriales</taxon>
        <taxon>Sphingobacteriaceae</taxon>
        <taxon>Pedobacter</taxon>
    </lineage>
</organism>
<gene>
    <name evidence="4" type="ORF">O0955_09340</name>
</gene>
<evidence type="ECO:0000313" key="4">
    <source>
        <dbReference type="EMBL" id="MCZ4244209.1"/>
    </source>
</evidence>